<name>A0A1I7N1L9_9BACT</name>
<feature type="domain" description="TonB C-terminal" evidence="7">
    <location>
        <begin position="202"/>
        <end position="290"/>
    </location>
</feature>
<organism evidence="8 9">
    <name type="scientific">Thermoflavifilum thermophilum</name>
    <dbReference type="NCBI Taxonomy" id="1393122"/>
    <lineage>
        <taxon>Bacteria</taxon>
        <taxon>Pseudomonadati</taxon>
        <taxon>Bacteroidota</taxon>
        <taxon>Chitinophagia</taxon>
        <taxon>Chitinophagales</taxon>
        <taxon>Chitinophagaceae</taxon>
        <taxon>Thermoflavifilum</taxon>
    </lineage>
</organism>
<feature type="compositionally biased region" description="Low complexity" evidence="5">
    <location>
        <begin position="69"/>
        <end position="91"/>
    </location>
</feature>
<dbReference type="EMBL" id="FPCJ01000001">
    <property type="protein sequence ID" value="SFV28538.1"/>
    <property type="molecule type" value="Genomic_DNA"/>
</dbReference>
<proteinExistence type="predicted"/>
<dbReference type="OrthoDB" id="676306at2"/>
<evidence type="ECO:0000313" key="9">
    <source>
        <dbReference type="Proteomes" id="UP000199537"/>
    </source>
</evidence>
<dbReference type="SUPFAM" id="SSF74653">
    <property type="entry name" value="TolA/TonB C-terminal domain"/>
    <property type="match status" value="1"/>
</dbReference>
<feature type="compositionally biased region" description="Polar residues" evidence="5">
    <location>
        <begin position="151"/>
        <end position="174"/>
    </location>
</feature>
<dbReference type="GO" id="GO:0055085">
    <property type="term" value="P:transmembrane transport"/>
    <property type="evidence" value="ECO:0007669"/>
    <property type="project" value="InterPro"/>
</dbReference>
<sequence length="290" mass="30726">MVDHFEKHKNLKAFIGTILIHAAVLLCCVLIGFSVPAPLPNQDLGMEVNLGNSQEGMGDEQPLHPNPPQVSASPAAQTSSAPAAKAAGTAPHDLLTSDEESAPAIPHTQTTRQSTFHPDLNEKSARHQAKPQQTPVVAHQAPPRPKAVYSGGTTHNTSSGNQSDVANAATNEGLTGNPGDEGAINGNPNASNHSGLVSGLGGSGISYNLRGRSITQYPSREAQFNEPGKVRMQIAVDQQGNITSYRILSADNTTLAQLAERKIKQIRFNPDPNAPVTQFGEITFVFKLQQ</sequence>
<keyword evidence="4 6" id="KW-0472">Membrane</keyword>
<gene>
    <name evidence="8" type="ORF">SAMN05660895_0354</name>
</gene>
<protein>
    <submittedName>
        <fullName evidence="8">TonB family C-terminal domain-containing protein</fullName>
    </submittedName>
</protein>
<dbReference type="PROSITE" id="PS52015">
    <property type="entry name" value="TONB_CTD"/>
    <property type="match status" value="1"/>
</dbReference>
<evidence type="ECO:0000256" key="4">
    <source>
        <dbReference type="ARBA" id="ARBA00023136"/>
    </source>
</evidence>
<feature type="region of interest" description="Disordered" evidence="5">
    <location>
        <begin position="104"/>
        <end position="177"/>
    </location>
</feature>
<evidence type="ECO:0000259" key="7">
    <source>
        <dbReference type="PROSITE" id="PS52015"/>
    </source>
</evidence>
<dbReference type="AlphaFoldDB" id="A0A1I7N1L9"/>
<comment type="subcellular location">
    <subcellularLocation>
        <location evidence="1">Membrane</location>
        <topology evidence="1">Single-pass membrane protein</topology>
    </subcellularLocation>
</comment>
<feature type="region of interest" description="Disordered" evidence="5">
    <location>
        <begin position="46"/>
        <end position="92"/>
    </location>
</feature>
<keyword evidence="2 6" id="KW-0812">Transmembrane</keyword>
<dbReference type="NCBIfam" id="TIGR01352">
    <property type="entry name" value="tonB_Cterm"/>
    <property type="match status" value="1"/>
</dbReference>
<evidence type="ECO:0000256" key="6">
    <source>
        <dbReference type="SAM" id="Phobius"/>
    </source>
</evidence>
<evidence type="ECO:0000256" key="2">
    <source>
        <dbReference type="ARBA" id="ARBA00022692"/>
    </source>
</evidence>
<dbReference type="InterPro" id="IPR037682">
    <property type="entry name" value="TonB_C"/>
</dbReference>
<dbReference type="Gene3D" id="3.30.2420.10">
    <property type="entry name" value="TonB"/>
    <property type="match status" value="1"/>
</dbReference>
<evidence type="ECO:0000313" key="8">
    <source>
        <dbReference type="EMBL" id="SFV28538.1"/>
    </source>
</evidence>
<feature type="transmembrane region" description="Helical" evidence="6">
    <location>
        <begin position="12"/>
        <end position="33"/>
    </location>
</feature>
<dbReference type="Proteomes" id="UP000199537">
    <property type="component" value="Unassembled WGS sequence"/>
</dbReference>
<dbReference type="Pfam" id="PF03544">
    <property type="entry name" value="TonB_C"/>
    <property type="match status" value="1"/>
</dbReference>
<reference evidence="9" key="1">
    <citation type="submission" date="2016-10" db="EMBL/GenBank/DDBJ databases">
        <authorList>
            <person name="Varghese N."/>
            <person name="Submissions S."/>
        </authorList>
    </citation>
    <scope>NUCLEOTIDE SEQUENCE [LARGE SCALE GENOMIC DNA]</scope>
    <source>
        <strain evidence="9">DSM 14807</strain>
    </source>
</reference>
<feature type="compositionally biased region" description="Polar residues" evidence="5">
    <location>
        <begin position="107"/>
        <end position="116"/>
    </location>
</feature>
<keyword evidence="3 6" id="KW-1133">Transmembrane helix</keyword>
<dbReference type="STRING" id="1393122.SAMN05660895_0354"/>
<evidence type="ECO:0000256" key="1">
    <source>
        <dbReference type="ARBA" id="ARBA00004167"/>
    </source>
</evidence>
<evidence type="ECO:0000256" key="5">
    <source>
        <dbReference type="SAM" id="MobiDB-lite"/>
    </source>
</evidence>
<accession>A0A1I7N1L9</accession>
<dbReference type="RefSeq" id="WP_092456873.1">
    <property type="nucleotide sequence ID" value="NZ_FPCJ01000001.1"/>
</dbReference>
<dbReference type="GO" id="GO:0016020">
    <property type="term" value="C:membrane"/>
    <property type="evidence" value="ECO:0007669"/>
    <property type="project" value="UniProtKB-SubCell"/>
</dbReference>
<dbReference type="InterPro" id="IPR006260">
    <property type="entry name" value="TonB/TolA_C"/>
</dbReference>
<evidence type="ECO:0000256" key="3">
    <source>
        <dbReference type="ARBA" id="ARBA00022989"/>
    </source>
</evidence>
<keyword evidence="9" id="KW-1185">Reference proteome</keyword>